<gene>
    <name evidence="1" type="ORF">VFH_IV092600</name>
</gene>
<evidence type="ECO:0000313" key="2">
    <source>
        <dbReference type="Proteomes" id="UP001157006"/>
    </source>
</evidence>
<reference evidence="1 2" key="1">
    <citation type="submission" date="2023-01" db="EMBL/GenBank/DDBJ databases">
        <authorList>
            <person name="Kreplak J."/>
        </authorList>
    </citation>
    <scope>NUCLEOTIDE SEQUENCE [LARGE SCALE GENOMIC DNA]</scope>
</reference>
<accession>A0AAV1AD30</accession>
<dbReference type="AlphaFoldDB" id="A0AAV1AD30"/>
<evidence type="ECO:0000313" key="1">
    <source>
        <dbReference type="EMBL" id="CAI8608570.1"/>
    </source>
</evidence>
<dbReference type="EMBL" id="OX451739">
    <property type="protein sequence ID" value="CAI8608570.1"/>
    <property type="molecule type" value="Genomic_DNA"/>
</dbReference>
<proteinExistence type="predicted"/>
<protein>
    <submittedName>
        <fullName evidence="1">Uncharacterized protein</fullName>
    </submittedName>
</protein>
<keyword evidence="2" id="KW-1185">Reference proteome</keyword>
<name>A0AAV1AD30_VICFA</name>
<sequence length="208" mass="23849">MMYFRLREHEYFRAQTIPHLSMIVRALVLHLSDYYDSERLLMSYKDDGTSSRDYSFDVILFDDDIEKDHKATSLSHSSGAMGASTSPALSTSKMQTVRLRIKHVRDFIQMYQITYNQDPTMLTSRTIWSTRELLYEEGFSHEEVLSSLKRKNLIDICIVMSGITPYFVGQTVTPPLTTYAPSFIVEAIATAFKVGQLTTVVVALFMEE</sequence>
<organism evidence="1 2">
    <name type="scientific">Vicia faba</name>
    <name type="common">Broad bean</name>
    <name type="synonym">Faba vulgaris</name>
    <dbReference type="NCBI Taxonomy" id="3906"/>
    <lineage>
        <taxon>Eukaryota</taxon>
        <taxon>Viridiplantae</taxon>
        <taxon>Streptophyta</taxon>
        <taxon>Embryophyta</taxon>
        <taxon>Tracheophyta</taxon>
        <taxon>Spermatophyta</taxon>
        <taxon>Magnoliopsida</taxon>
        <taxon>eudicotyledons</taxon>
        <taxon>Gunneridae</taxon>
        <taxon>Pentapetalae</taxon>
        <taxon>rosids</taxon>
        <taxon>fabids</taxon>
        <taxon>Fabales</taxon>
        <taxon>Fabaceae</taxon>
        <taxon>Papilionoideae</taxon>
        <taxon>50 kb inversion clade</taxon>
        <taxon>NPAAA clade</taxon>
        <taxon>Hologalegina</taxon>
        <taxon>IRL clade</taxon>
        <taxon>Fabeae</taxon>
        <taxon>Vicia</taxon>
    </lineage>
</organism>
<dbReference type="Proteomes" id="UP001157006">
    <property type="component" value="Chromosome 4"/>
</dbReference>